<protein>
    <submittedName>
        <fullName evidence="2">Branched-chain amino acid permease</fullName>
    </submittedName>
</protein>
<keyword evidence="1" id="KW-0472">Membrane</keyword>
<comment type="caution">
    <text evidence="2">The sequence shown here is derived from an EMBL/GenBank/DDBJ whole genome shotgun (WGS) entry which is preliminary data.</text>
</comment>
<evidence type="ECO:0000313" key="3">
    <source>
        <dbReference type="Proteomes" id="UP000470082"/>
    </source>
</evidence>
<accession>A0A7X2N3N0</accession>
<name>A0A7X2N3N0_9FIRM</name>
<feature type="transmembrane region" description="Helical" evidence="1">
    <location>
        <begin position="82"/>
        <end position="100"/>
    </location>
</feature>
<dbReference type="Pfam" id="PF05437">
    <property type="entry name" value="AzlD"/>
    <property type="match status" value="1"/>
</dbReference>
<dbReference type="AlphaFoldDB" id="A0A7X2N3N0"/>
<sequence>MMYITILVCAGITFSLRAFPFLCFRKREMPAWLHQLGQQLPSAIMAILVVYCLKDIVNFSSSGKAQVLASIVVIITYKWKHNTFFSILSGTICNMIFLHLL</sequence>
<evidence type="ECO:0000256" key="1">
    <source>
        <dbReference type="SAM" id="Phobius"/>
    </source>
</evidence>
<gene>
    <name evidence="2" type="ORF">FYJ50_07045</name>
</gene>
<keyword evidence="1" id="KW-0812">Transmembrane</keyword>
<dbReference type="EMBL" id="VUMM01000013">
    <property type="protein sequence ID" value="MSS01852.1"/>
    <property type="molecule type" value="Genomic_DNA"/>
</dbReference>
<keyword evidence="3" id="KW-1185">Reference proteome</keyword>
<dbReference type="RefSeq" id="WP_154460514.1">
    <property type="nucleotide sequence ID" value="NZ_JAQYTQ010000045.1"/>
</dbReference>
<dbReference type="InterPro" id="IPR008407">
    <property type="entry name" value="Brnchd-chn_aa_trnsp_AzlD"/>
</dbReference>
<dbReference type="Proteomes" id="UP000470082">
    <property type="component" value="Unassembled WGS sequence"/>
</dbReference>
<dbReference type="PIRSF" id="PIRSF003203">
    <property type="entry name" value="AzlD"/>
    <property type="match status" value="1"/>
</dbReference>
<reference evidence="2 3" key="1">
    <citation type="submission" date="2019-08" db="EMBL/GenBank/DDBJ databases">
        <title>In-depth cultivation of the pig gut microbiome towards novel bacterial diversity and tailored functional studies.</title>
        <authorList>
            <person name="Wylensek D."/>
            <person name="Hitch T.C.A."/>
            <person name="Clavel T."/>
        </authorList>
    </citation>
    <scope>NUCLEOTIDE SEQUENCE [LARGE SCALE GENOMIC DNA]</scope>
    <source>
        <strain evidence="2 3">LKV-178-WT-2G</strain>
    </source>
</reference>
<proteinExistence type="predicted"/>
<keyword evidence="1" id="KW-1133">Transmembrane helix</keyword>
<evidence type="ECO:0000313" key="2">
    <source>
        <dbReference type="EMBL" id="MSS01852.1"/>
    </source>
</evidence>
<organism evidence="2 3">
    <name type="scientific">Floccifex porci</name>
    <dbReference type="NCBI Taxonomy" id="2606629"/>
    <lineage>
        <taxon>Bacteria</taxon>
        <taxon>Bacillati</taxon>
        <taxon>Bacillota</taxon>
        <taxon>Erysipelotrichia</taxon>
        <taxon>Erysipelotrichales</taxon>
        <taxon>Erysipelotrichaceae</taxon>
        <taxon>Floccifex</taxon>
    </lineage>
</organism>